<evidence type="ECO:0000256" key="1">
    <source>
        <dbReference type="SAM" id="MobiDB-lite"/>
    </source>
</evidence>
<keyword evidence="4" id="KW-1185">Reference proteome</keyword>
<feature type="transmembrane region" description="Helical" evidence="2">
    <location>
        <begin position="12"/>
        <end position="35"/>
    </location>
</feature>
<proteinExistence type="predicted"/>
<feature type="region of interest" description="Disordered" evidence="1">
    <location>
        <begin position="75"/>
        <end position="114"/>
    </location>
</feature>
<dbReference type="AlphaFoldDB" id="A0AAD6J4U2"/>
<reference evidence="3" key="1">
    <citation type="submission" date="2023-01" db="EMBL/GenBank/DDBJ databases">
        <title>The chitinases involved in constricting ring structure development in the nematode-trapping fungus Drechslerella dactyloides.</title>
        <authorList>
            <person name="Wang R."/>
            <person name="Zhang L."/>
            <person name="Tang P."/>
            <person name="Li S."/>
            <person name="Liang L."/>
        </authorList>
    </citation>
    <scope>NUCLEOTIDE SEQUENCE</scope>
    <source>
        <strain evidence="3">YMF1.00031</strain>
    </source>
</reference>
<evidence type="ECO:0000256" key="2">
    <source>
        <dbReference type="SAM" id="Phobius"/>
    </source>
</evidence>
<comment type="caution">
    <text evidence="3">The sequence shown here is derived from an EMBL/GenBank/DDBJ whole genome shotgun (WGS) entry which is preliminary data.</text>
</comment>
<name>A0AAD6J4U2_DREDA</name>
<keyword evidence="2" id="KW-0812">Transmembrane</keyword>
<accession>A0AAD6J4U2</accession>
<evidence type="ECO:0000313" key="3">
    <source>
        <dbReference type="EMBL" id="KAJ6263310.1"/>
    </source>
</evidence>
<protein>
    <submittedName>
        <fullName evidence="3">Uncharacterized protein</fullName>
    </submittedName>
</protein>
<keyword evidence="2" id="KW-1133">Transmembrane helix</keyword>
<dbReference type="Proteomes" id="UP001221413">
    <property type="component" value="Unassembled WGS sequence"/>
</dbReference>
<evidence type="ECO:0000313" key="4">
    <source>
        <dbReference type="Proteomes" id="UP001221413"/>
    </source>
</evidence>
<keyword evidence="2" id="KW-0472">Membrane</keyword>
<organism evidence="3 4">
    <name type="scientific">Drechslerella dactyloides</name>
    <name type="common">Nematode-trapping fungus</name>
    <name type="synonym">Arthrobotrys dactyloides</name>
    <dbReference type="NCBI Taxonomy" id="74499"/>
    <lineage>
        <taxon>Eukaryota</taxon>
        <taxon>Fungi</taxon>
        <taxon>Dikarya</taxon>
        <taxon>Ascomycota</taxon>
        <taxon>Pezizomycotina</taxon>
        <taxon>Orbiliomycetes</taxon>
        <taxon>Orbiliales</taxon>
        <taxon>Orbiliaceae</taxon>
        <taxon>Drechslerella</taxon>
    </lineage>
</organism>
<gene>
    <name evidence="3" type="ORF">Dda_1873</name>
</gene>
<sequence>MDPLLLLSWLRYIVVRLFVFCGILTIVPILLLFLLEPLVYLFRLLQDYLPSSLANRAPTRQPTIALANIASTASPDGTGTINPTKGIINGGGSSSAVAAARNGDGKSRAGMAAN</sequence>
<dbReference type="EMBL" id="JAQGDS010000002">
    <property type="protein sequence ID" value="KAJ6263310.1"/>
    <property type="molecule type" value="Genomic_DNA"/>
</dbReference>